<reference evidence="1 2" key="1">
    <citation type="submission" date="2010-02" db="EMBL/GenBank/DDBJ databases">
        <authorList>
            <person name="Weinstock G."/>
            <person name="Sodergren E."/>
            <person name="Clifton S."/>
            <person name="Fulton L."/>
            <person name="Fulton B."/>
            <person name="Courtney L."/>
            <person name="Fronick C."/>
            <person name="Harrison M."/>
            <person name="Strong C."/>
            <person name="Farmer C."/>
            <person name="Delahaunty K."/>
            <person name="Markovic C."/>
            <person name="Hall O."/>
            <person name="Minx P."/>
            <person name="Tomlinson C."/>
            <person name="Mitreva M."/>
            <person name="Nelson J."/>
            <person name="Hou S."/>
            <person name="Wollam A."/>
            <person name="Pepin K.H."/>
            <person name="Johnson M."/>
            <person name="Bhonagiri V."/>
            <person name="Zhang X."/>
            <person name="Suruliraj S."/>
            <person name="Warren W."/>
            <person name="Chinwalla A."/>
            <person name="Mardis E.R."/>
            <person name="Wilson R.K."/>
        </authorList>
    </citation>
    <scope>NUCLEOTIDE SEQUENCE [LARGE SCALE GENOMIC DNA]</scope>
    <source>
        <strain evidence="1 2">ATCC 23685</strain>
    </source>
</reference>
<dbReference type="SUPFAM" id="SSF143749">
    <property type="entry name" value="Phage tail protein-like"/>
    <property type="match status" value="1"/>
</dbReference>
<dbReference type="Pfam" id="PF06141">
    <property type="entry name" value="Phage_tail_U"/>
    <property type="match status" value="1"/>
</dbReference>
<dbReference type="InterPro" id="IPR009312">
    <property type="entry name" value="Phage_lambda_GpU-like"/>
</dbReference>
<evidence type="ECO:0000313" key="2">
    <source>
        <dbReference type="Proteomes" id="UP000003692"/>
    </source>
</evidence>
<evidence type="ECO:0000313" key="1">
    <source>
        <dbReference type="EMBL" id="EFE23094.1"/>
    </source>
</evidence>
<dbReference type="Gene3D" id="3.30.70.1700">
    <property type="entry name" value="Phage minor tail protein U"/>
    <property type="match status" value="1"/>
</dbReference>
<organism evidence="1 2">
    <name type="scientific">Edwardsiella tarda ATCC 23685</name>
    <dbReference type="NCBI Taxonomy" id="500638"/>
    <lineage>
        <taxon>Bacteria</taxon>
        <taxon>Pseudomonadati</taxon>
        <taxon>Pseudomonadota</taxon>
        <taxon>Gammaproteobacteria</taxon>
        <taxon>Enterobacterales</taxon>
        <taxon>Hafniaceae</taxon>
        <taxon>Edwardsiella</taxon>
    </lineage>
</organism>
<name>D4F567_EDWTA</name>
<dbReference type="HOGENOM" id="CLU_149980_1_0_6"/>
<dbReference type="Proteomes" id="UP000003692">
    <property type="component" value="Unassembled WGS sequence"/>
</dbReference>
<dbReference type="InterPro" id="IPR035934">
    <property type="entry name" value="Phage_tail_protein-like_sf"/>
</dbReference>
<sequence>MSVITKIRSIVVDALIPAVNNKKGVVVFDGLPAYIDENTELPAIAVHISDIKPSGEYLDEDLWRATLHITVLEQMGTPDSELDDWVSNIVIPVIDECGALARRCCSIDYSGMEYPRNDASAACSVVDVLYDITYEGK</sequence>
<comment type="caution">
    <text evidence="1">The sequence shown here is derived from an EMBL/GenBank/DDBJ whole genome shotgun (WGS) entry which is preliminary data.</text>
</comment>
<dbReference type="EMBL" id="ADGK01000127">
    <property type="protein sequence ID" value="EFE23094.1"/>
    <property type="molecule type" value="Genomic_DNA"/>
</dbReference>
<proteinExistence type="predicted"/>
<accession>D4F567</accession>
<dbReference type="RefSeq" id="WP_005285669.1">
    <property type="nucleotide sequence ID" value="NZ_GG739633.1"/>
</dbReference>
<protein>
    <submittedName>
        <fullName evidence="1">Phage minor tail protein U</fullName>
    </submittedName>
</protein>
<dbReference type="AlphaFoldDB" id="D4F567"/>
<dbReference type="InterPro" id="IPR038512">
    <property type="entry name" value="GpU-like_sf"/>
</dbReference>
<gene>
    <name evidence="1" type="ORF">EDWATA_01895</name>
</gene>